<evidence type="ECO:0000256" key="6">
    <source>
        <dbReference type="ARBA" id="ARBA00023125"/>
    </source>
</evidence>
<keyword evidence="4 11" id="KW-0347">Helicase</keyword>
<evidence type="ECO:0000256" key="2">
    <source>
        <dbReference type="ARBA" id="ARBA00022763"/>
    </source>
</evidence>
<accession>C1FD33</accession>
<dbReference type="GO" id="GO:0003678">
    <property type="term" value="F:DNA helicase activity"/>
    <property type="evidence" value="ECO:0007669"/>
    <property type="project" value="TreeGrafter"/>
</dbReference>
<keyword evidence="5" id="KW-0067">ATP-binding</keyword>
<keyword evidence="7" id="KW-0234">DNA repair</keyword>
<evidence type="ECO:0000256" key="3">
    <source>
        <dbReference type="ARBA" id="ARBA00022801"/>
    </source>
</evidence>
<dbReference type="InterPro" id="IPR047112">
    <property type="entry name" value="RecG/Mfd"/>
</dbReference>
<organism evidence="11 12">
    <name type="scientific">Micromonas commoda (strain RCC299 / NOUM17 / CCMP2709)</name>
    <name type="common">Picoplanktonic green alga</name>
    <dbReference type="NCBI Taxonomy" id="296587"/>
    <lineage>
        <taxon>Eukaryota</taxon>
        <taxon>Viridiplantae</taxon>
        <taxon>Chlorophyta</taxon>
        <taxon>Mamiellophyceae</taxon>
        <taxon>Mamiellales</taxon>
        <taxon>Mamiellaceae</taxon>
        <taxon>Micromonas</taxon>
    </lineage>
</organism>
<name>C1FD33_MICCC</name>
<dbReference type="eggNOG" id="KOG0344">
    <property type="taxonomic scope" value="Eukaryota"/>
</dbReference>
<dbReference type="InterPro" id="IPR014001">
    <property type="entry name" value="Helicase_ATP-bd"/>
</dbReference>
<dbReference type="PANTHER" id="PTHR47964:SF1">
    <property type="entry name" value="ATP-DEPENDENT DNA HELICASE HOMOLOG RECG, CHLOROPLASTIC"/>
    <property type="match status" value="1"/>
</dbReference>
<feature type="region of interest" description="Disordered" evidence="8">
    <location>
        <begin position="1110"/>
        <end position="1180"/>
    </location>
</feature>
<evidence type="ECO:0000313" key="12">
    <source>
        <dbReference type="Proteomes" id="UP000002009"/>
    </source>
</evidence>
<dbReference type="PANTHER" id="PTHR47964">
    <property type="entry name" value="ATP-DEPENDENT DNA HELICASE HOMOLOG RECG, CHLOROPLASTIC"/>
    <property type="match status" value="1"/>
</dbReference>
<dbReference type="FunCoup" id="C1FD33">
    <property type="interactions" value="136"/>
</dbReference>
<dbReference type="InterPro" id="IPR012340">
    <property type="entry name" value="NA-bd_OB-fold"/>
</dbReference>
<dbReference type="STRING" id="296587.C1FD33"/>
<dbReference type="Pfam" id="PF00270">
    <property type="entry name" value="DEAD"/>
    <property type="match status" value="1"/>
</dbReference>
<feature type="compositionally biased region" description="Basic and acidic residues" evidence="8">
    <location>
        <begin position="213"/>
        <end position="226"/>
    </location>
</feature>
<sequence length="1473" mass="157668">MSGRATIRAEVGSMHIVHRASRAAASAARAVSRVSSLERCSVAVIPTTATTSALGAGTGPVPLPLLGAATRRRRWLAVPANAASPQHAASANANDKQATASSSLASQLRAGLDYELRNGCPNARGKQYDDFQQFLLSHLGRLGAACDVSGEGALAAELAAIAQDARRYAAMDAEHRDGLLRRLGSTLHHSQQRRRANVSQPQAPEAPRAWRPPSRDAPQRAHEPKQRASSAAQRRAAMDGRSEGNPEGTAASAAGLDLGGGRLNLKPPDVIVPASAAHRQQQQQQQQQPSEVPCVVVFDLETTGLNKDRNRIIEIAAVNVSDPTHQPMSTLVNPGRFAVPPPVVALTGITNAMVSAPAVPSFQRAAELFQEYIDEARRRCGGASVLLAAHNARQFDAGFLQAEYRRLGRELPEDWRFVDTLPLARKTLAKEAVPGGSYKLESLAAHFGVDTAGASAHRAEADARMLGDVLQRLVGCSLEGTAGTSIAADDVEHSELAEALSAMKTYSFSMGDPAKNSLRRQMGSLGSASSGDALKSHRGNGPARWSSQQQQQQSTALGFGATSIVTSDGEDIDVESSANIPESELDDLTYSDDGDEEDDSSSAKAEAFFAREEKELERASASASGKPEKRPFWIQADPINGFVPETMDFARMVEADEQAAAASAAGAGDADRSELHALHAKLRTDYGSWEEIPVDTLKDHGVSAQTVNKLRKAGVLTVEQTLRCYPRKYQEFARFHAGMQAGTAVLVTGRVVSYLKAPYSRKGWGKTPSTLLIECDDGEGNTEQFELKLWEYVQKETEAGLTPGAPVAVRGALSTRTGRGHLTLDKAQLAAGVNPDAEVDVVTTYPKKHDIAPDRWHEVQTAAVKALKDHIPADPMTVSLGTESSVLPELQLISHVDAMQFIHAPATVDQVVAARERLAFEELVLLQVSLLQERNRAQRSGGEGVSIVSTSMCDELRGVLDFSLTRGQETALEEILQDMSGTTPMLRLLQGDVGCGKTIVAALGLLAAVGNGHQGAFMAPTEVLATQHATTLENVFGRLENPPRVVLLTGSTPKKERDAALRLIESGEGQIVVGTHSLISEDVVFKSLGLAVVDEQHRFGVEQRAALAGKGPVGGKVRRKDLATVAGPSEKEGWENRKRADEREADGDESDRAAWAAAGDDATETTTVTTTVTTDTTESTDDDDMVEWRHAPHVLAMSATPIPRTLAMCKHGEMALSSIDEKPAGRLPIYTKLLIGPDGIDDAHRAMVEEVQTGGQCYVITPLVNASTADSFERFKSAEVEHKRLVEKFPQIKFGILHGQMNSEEKAAALKAFADGHTQVLVATSVVEVGVDVPNASVIIIEDADRHGVSTLHQLRGRVGRGSRQSKCFLLVGDEAGYPSQQRLRVLERSNNGFHIAESDLRMRGAGDLLGTRQSGSQVSLFHASVATDLFLLEAARRAAAETIARANVRGENLPAPLAIALKDRPALVDLNV</sequence>
<dbReference type="GO" id="GO:0006260">
    <property type="term" value="P:DNA replication"/>
    <property type="evidence" value="ECO:0007669"/>
    <property type="project" value="InterPro"/>
</dbReference>
<dbReference type="InterPro" id="IPR045562">
    <property type="entry name" value="RecG_dom3_C"/>
</dbReference>
<keyword evidence="12" id="KW-1185">Reference proteome</keyword>
<dbReference type="InterPro" id="IPR006054">
    <property type="entry name" value="DnaQ"/>
</dbReference>
<feature type="domain" description="Helicase C-terminal" evidence="10">
    <location>
        <begin position="1239"/>
        <end position="1402"/>
    </location>
</feature>
<feature type="domain" description="Helicase ATP-binding" evidence="9">
    <location>
        <begin position="978"/>
        <end position="1219"/>
    </location>
</feature>
<evidence type="ECO:0000256" key="4">
    <source>
        <dbReference type="ARBA" id="ARBA00022806"/>
    </source>
</evidence>
<dbReference type="Gene3D" id="3.30.420.10">
    <property type="entry name" value="Ribonuclease H-like superfamily/Ribonuclease H"/>
    <property type="match status" value="1"/>
</dbReference>
<dbReference type="CDD" id="cd06127">
    <property type="entry name" value="DEDDh"/>
    <property type="match status" value="1"/>
</dbReference>
<dbReference type="PROSITE" id="PS51192">
    <property type="entry name" value="HELICASE_ATP_BIND_1"/>
    <property type="match status" value="1"/>
</dbReference>
<keyword evidence="6" id="KW-0238">DNA-binding</keyword>
<evidence type="ECO:0000313" key="11">
    <source>
        <dbReference type="EMBL" id="ACO68714.1"/>
    </source>
</evidence>
<dbReference type="SMART" id="SM00490">
    <property type="entry name" value="HELICc"/>
    <property type="match status" value="1"/>
</dbReference>
<dbReference type="GO" id="GO:0003887">
    <property type="term" value="F:DNA-directed DNA polymerase activity"/>
    <property type="evidence" value="ECO:0007669"/>
    <property type="project" value="InterPro"/>
</dbReference>
<dbReference type="Pfam" id="PF00929">
    <property type="entry name" value="RNase_T"/>
    <property type="match status" value="1"/>
</dbReference>
<feature type="compositionally biased region" description="Basic and acidic residues" evidence="8">
    <location>
        <begin position="1129"/>
        <end position="1142"/>
    </location>
</feature>
<dbReference type="InterPro" id="IPR001650">
    <property type="entry name" value="Helicase_C-like"/>
</dbReference>
<keyword evidence="1" id="KW-0547">Nucleotide-binding</keyword>
<dbReference type="InterPro" id="IPR013520">
    <property type="entry name" value="Ribonucl_H"/>
</dbReference>
<dbReference type="InterPro" id="IPR012337">
    <property type="entry name" value="RNaseH-like_sf"/>
</dbReference>
<feature type="region of interest" description="Disordered" evidence="8">
    <location>
        <begin position="515"/>
        <end position="556"/>
    </location>
</feature>
<evidence type="ECO:0000259" key="9">
    <source>
        <dbReference type="PROSITE" id="PS51192"/>
    </source>
</evidence>
<dbReference type="Gene3D" id="3.40.50.300">
    <property type="entry name" value="P-loop containing nucleotide triphosphate hydrolases"/>
    <property type="match status" value="2"/>
</dbReference>
<dbReference type="Proteomes" id="UP000002009">
    <property type="component" value="Chromosome 1"/>
</dbReference>
<dbReference type="GO" id="GO:0005524">
    <property type="term" value="F:ATP binding"/>
    <property type="evidence" value="ECO:0007669"/>
    <property type="project" value="UniProtKB-KW"/>
</dbReference>
<protein>
    <submittedName>
        <fullName evidence="11">Exonuclease and DNA helicase</fullName>
    </submittedName>
</protein>
<dbReference type="InterPro" id="IPR027417">
    <property type="entry name" value="P-loop_NTPase"/>
</dbReference>
<dbReference type="GO" id="GO:0006281">
    <property type="term" value="P:DNA repair"/>
    <property type="evidence" value="ECO:0007669"/>
    <property type="project" value="UniProtKB-KW"/>
</dbReference>
<keyword evidence="11" id="KW-0540">Nuclease</keyword>
<dbReference type="SUPFAM" id="SSF52540">
    <property type="entry name" value="P-loop containing nucleoside triphosphate hydrolases"/>
    <property type="match status" value="1"/>
</dbReference>
<dbReference type="SMART" id="SM00487">
    <property type="entry name" value="DEXDc"/>
    <property type="match status" value="1"/>
</dbReference>
<dbReference type="SUPFAM" id="SSF50249">
    <property type="entry name" value="Nucleic acid-binding proteins"/>
    <property type="match status" value="1"/>
</dbReference>
<reference evidence="11 12" key="1">
    <citation type="journal article" date="2009" name="Science">
        <title>Green evolution and dynamic adaptations revealed by genomes of the marine picoeukaryotes Micromonas.</title>
        <authorList>
            <person name="Worden A.Z."/>
            <person name="Lee J.H."/>
            <person name="Mock T."/>
            <person name="Rouze P."/>
            <person name="Simmons M.P."/>
            <person name="Aerts A.L."/>
            <person name="Allen A.E."/>
            <person name="Cuvelier M.L."/>
            <person name="Derelle E."/>
            <person name="Everett M.V."/>
            <person name="Foulon E."/>
            <person name="Grimwood J."/>
            <person name="Gundlach H."/>
            <person name="Henrissat B."/>
            <person name="Napoli C."/>
            <person name="McDonald S.M."/>
            <person name="Parker M.S."/>
            <person name="Rombauts S."/>
            <person name="Salamov A."/>
            <person name="Von Dassow P."/>
            <person name="Badger J.H."/>
            <person name="Coutinho P.M."/>
            <person name="Demir E."/>
            <person name="Dubchak I."/>
            <person name="Gentemann C."/>
            <person name="Eikrem W."/>
            <person name="Gready J.E."/>
            <person name="John U."/>
            <person name="Lanier W."/>
            <person name="Lindquist E.A."/>
            <person name="Lucas S."/>
            <person name="Mayer K.F."/>
            <person name="Moreau H."/>
            <person name="Not F."/>
            <person name="Otillar R."/>
            <person name="Panaud O."/>
            <person name="Pangilinan J."/>
            <person name="Paulsen I."/>
            <person name="Piegu B."/>
            <person name="Poliakov A."/>
            <person name="Robbens S."/>
            <person name="Schmutz J."/>
            <person name="Toulza E."/>
            <person name="Wyss T."/>
            <person name="Zelensky A."/>
            <person name="Zhou K."/>
            <person name="Armbrust E.V."/>
            <person name="Bhattacharya D."/>
            <person name="Goodenough U.W."/>
            <person name="Van de Peer Y."/>
            <person name="Grigoriev I.V."/>
        </authorList>
    </citation>
    <scope>NUCLEOTIDE SEQUENCE [LARGE SCALE GENOMIC DNA]</scope>
    <source>
        <strain evidence="12">RCC299 / NOUM17</strain>
    </source>
</reference>
<dbReference type="FunFam" id="3.30.420.10:FF:000045">
    <property type="entry name" value="3'-5' exonuclease DinG"/>
    <property type="match status" value="1"/>
</dbReference>
<evidence type="ECO:0000259" key="10">
    <source>
        <dbReference type="PROSITE" id="PS51194"/>
    </source>
</evidence>
<keyword evidence="2" id="KW-0227">DNA damage</keyword>
<dbReference type="KEGG" id="mis:MICPUN_113163"/>
<dbReference type="SUPFAM" id="SSF53098">
    <property type="entry name" value="Ribonuclease H-like"/>
    <property type="match status" value="1"/>
</dbReference>
<feature type="compositionally biased region" description="Acidic residues" evidence="8">
    <location>
        <begin position="583"/>
        <end position="600"/>
    </location>
</feature>
<feature type="compositionally biased region" description="Low complexity" evidence="8">
    <location>
        <begin position="1153"/>
        <end position="1177"/>
    </location>
</feature>
<evidence type="ECO:0000256" key="5">
    <source>
        <dbReference type="ARBA" id="ARBA00022840"/>
    </source>
</evidence>
<dbReference type="InterPro" id="IPR011545">
    <property type="entry name" value="DEAD/DEAH_box_helicase_dom"/>
</dbReference>
<keyword evidence="3" id="KW-0378">Hydrolase</keyword>
<feature type="region of interest" description="Disordered" evidence="8">
    <location>
        <begin position="574"/>
        <end position="605"/>
    </location>
</feature>
<evidence type="ECO:0000256" key="7">
    <source>
        <dbReference type="ARBA" id="ARBA00023204"/>
    </source>
</evidence>
<dbReference type="SMART" id="SM00479">
    <property type="entry name" value="EXOIII"/>
    <property type="match status" value="1"/>
</dbReference>
<dbReference type="eggNOG" id="KOG4793">
    <property type="taxonomic scope" value="Eukaryota"/>
</dbReference>
<dbReference type="OrthoDB" id="416741at2759"/>
<dbReference type="GO" id="GO:0003677">
    <property type="term" value="F:DNA binding"/>
    <property type="evidence" value="ECO:0007669"/>
    <property type="project" value="UniProtKB-KW"/>
</dbReference>
<keyword evidence="11" id="KW-0269">Exonuclease</keyword>
<dbReference type="OMA" id="HNARQFD"/>
<dbReference type="GO" id="GO:0004527">
    <property type="term" value="F:exonuclease activity"/>
    <property type="evidence" value="ECO:0007669"/>
    <property type="project" value="UniProtKB-KW"/>
</dbReference>
<evidence type="ECO:0000256" key="8">
    <source>
        <dbReference type="SAM" id="MobiDB-lite"/>
    </source>
</evidence>
<gene>
    <name evidence="11" type="primary">REX</name>
    <name evidence="11" type="ORF">MICPUN_113163</name>
</gene>
<dbReference type="Pfam" id="PF19833">
    <property type="entry name" value="RecG_dom3_C"/>
    <property type="match status" value="1"/>
</dbReference>
<dbReference type="RefSeq" id="XP_002507456.1">
    <property type="nucleotide sequence ID" value="XM_002507410.1"/>
</dbReference>
<dbReference type="NCBIfam" id="TIGR00573">
    <property type="entry name" value="dnaq"/>
    <property type="match status" value="1"/>
</dbReference>
<dbReference type="Pfam" id="PF00271">
    <property type="entry name" value="Helicase_C"/>
    <property type="match status" value="1"/>
</dbReference>
<evidence type="ECO:0000256" key="1">
    <source>
        <dbReference type="ARBA" id="ARBA00022741"/>
    </source>
</evidence>
<dbReference type="InParanoid" id="C1FD33"/>
<dbReference type="GeneID" id="8250001"/>
<dbReference type="PROSITE" id="PS51194">
    <property type="entry name" value="HELICASE_CTER"/>
    <property type="match status" value="1"/>
</dbReference>
<proteinExistence type="predicted"/>
<feature type="compositionally biased region" description="Low complexity" evidence="8">
    <location>
        <begin position="523"/>
        <end position="533"/>
    </location>
</feature>
<dbReference type="EMBL" id="CP001574">
    <property type="protein sequence ID" value="ACO68714.1"/>
    <property type="molecule type" value="Genomic_DNA"/>
</dbReference>
<feature type="region of interest" description="Disordered" evidence="8">
    <location>
        <begin position="187"/>
        <end position="268"/>
    </location>
</feature>
<dbReference type="InterPro" id="IPR036397">
    <property type="entry name" value="RNaseH_sf"/>
</dbReference>